<reference evidence="2 3" key="1">
    <citation type="submission" date="2020-08" db="EMBL/GenBank/DDBJ databases">
        <title>Sequencing the genomes of 1000 actinobacteria strains.</title>
        <authorList>
            <person name="Klenk H.-P."/>
        </authorList>
    </citation>
    <scope>NUCLEOTIDE SEQUENCE [LARGE SCALE GENOMIC DNA]</scope>
    <source>
        <strain evidence="2 3">DSM 41827</strain>
    </source>
</reference>
<sequence length="87" mass="8427">MARSRGVGRAVVGLVAGVVAVMVVGGPAEAAGPGDTHWGATPVVVAAVEPGDTHWGIAPAAVVGAEPGDTHWGAAHDSVPVSTGERS</sequence>
<comment type="caution">
    <text evidence="2">The sequence shown here is derived from an EMBL/GenBank/DDBJ whole genome shotgun (WGS) entry which is preliminary data.</text>
</comment>
<keyword evidence="3" id="KW-1185">Reference proteome</keyword>
<dbReference type="AlphaFoldDB" id="A0A7W3RN89"/>
<name>A0A7W3RN89_STRMR</name>
<gene>
    <name evidence="2" type="ORF">HDA42_005170</name>
</gene>
<evidence type="ECO:0000313" key="2">
    <source>
        <dbReference type="EMBL" id="MBA9055992.1"/>
    </source>
</evidence>
<evidence type="ECO:0000256" key="1">
    <source>
        <dbReference type="SAM" id="MobiDB-lite"/>
    </source>
</evidence>
<accession>A0A7W3RN89</accession>
<organism evidence="2 3">
    <name type="scientific">Streptomyces murinus</name>
    <dbReference type="NCBI Taxonomy" id="33900"/>
    <lineage>
        <taxon>Bacteria</taxon>
        <taxon>Bacillati</taxon>
        <taxon>Actinomycetota</taxon>
        <taxon>Actinomycetes</taxon>
        <taxon>Kitasatosporales</taxon>
        <taxon>Streptomycetaceae</taxon>
        <taxon>Streptomyces</taxon>
    </lineage>
</organism>
<protein>
    <submittedName>
        <fullName evidence="2">Uncharacterized protein</fullName>
    </submittedName>
</protein>
<dbReference type="EMBL" id="JACJIJ010000002">
    <property type="protein sequence ID" value="MBA9055992.1"/>
    <property type="molecule type" value="Genomic_DNA"/>
</dbReference>
<dbReference type="Proteomes" id="UP000577386">
    <property type="component" value="Unassembled WGS sequence"/>
</dbReference>
<dbReference type="RefSeq" id="WP_182776702.1">
    <property type="nucleotide sequence ID" value="NZ_BAAAHW010000005.1"/>
</dbReference>
<dbReference type="GeneID" id="93976458"/>
<proteinExistence type="predicted"/>
<feature type="region of interest" description="Disordered" evidence="1">
    <location>
        <begin position="68"/>
        <end position="87"/>
    </location>
</feature>
<evidence type="ECO:0000313" key="3">
    <source>
        <dbReference type="Proteomes" id="UP000577386"/>
    </source>
</evidence>